<dbReference type="EMBL" id="JBHDIY010000002">
    <property type="protein sequence ID" value="MFL4469313.1"/>
    <property type="molecule type" value="Genomic_DNA"/>
</dbReference>
<dbReference type="SUPFAM" id="SSF53756">
    <property type="entry name" value="UDP-Glycosyltransferase/glycogen phosphorylase"/>
    <property type="match status" value="1"/>
</dbReference>
<name>A0ABW8UQB9_9RHOB</name>
<protein>
    <submittedName>
        <fullName evidence="2">Glycosyltransferase family 4 protein</fullName>
    </submittedName>
</protein>
<dbReference type="Proteomes" id="UP001627408">
    <property type="component" value="Unassembled WGS sequence"/>
</dbReference>
<feature type="domain" description="Glycosyl transferase family 1" evidence="1">
    <location>
        <begin position="204"/>
        <end position="322"/>
    </location>
</feature>
<dbReference type="RefSeq" id="WP_407591098.1">
    <property type="nucleotide sequence ID" value="NZ_JBHDIY010000002.1"/>
</dbReference>
<proteinExistence type="predicted"/>
<reference evidence="2 3" key="1">
    <citation type="submission" date="2024-08" db="EMBL/GenBank/DDBJ databases">
        <title>Tateyamaria sp. nov., isolated from marine algae.</title>
        <authorList>
            <person name="Choi B.J."/>
            <person name="Kim J.M."/>
            <person name="Lee J.K."/>
            <person name="Choi D.G."/>
            <person name="Bayburt H."/>
            <person name="Baek J.H."/>
            <person name="Han D.M."/>
            <person name="Jeon C.O."/>
        </authorList>
    </citation>
    <scope>NUCLEOTIDE SEQUENCE [LARGE SCALE GENOMIC DNA]</scope>
    <source>
        <strain evidence="2 3">KMU-156</strain>
    </source>
</reference>
<dbReference type="PANTHER" id="PTHR46401">
    <property type="entry name" value="GLYCOSYLTRANSFERASE WBBK-RELATED"/>
    <property type="match status" value="1"/>
</dbReference>
<dbReference type="CDD" id="cd03809">
    <property type="entry name" value="GT4_MtfB-like"/>
    <property type="match status" value="1"/>
</dbReference>
<sequence length="371" mass="40390">MRRSGKVLTGVDRVELAYLTALLQDAVPVFGLIRSKIGYILLDQAGLAELRPYFSAPNASADTHHRDTWRCARRCSIGRVPPVLLKPMLGRKMPAGFAYLNVGHSNLTERVLRTMRALDARITVLIHDVIPLDFPEFQRAGTVQPFAQMIARVGAYADLMIYNSQDTKMRTEAHLPVPPQAIVSHLGTDVAAPAPDDIPAGLPIKAPFFVSIGTIEPRKNHAFLLDIWAEMGPDAPGLILAGGRGWNNEAVFARLDALQSDGPVREVAGLSDGALAALVERSAGVLFPTHAEGFGLPATEAAARGVPVIVNDLPVMREILGDIPIYASVSDRYLWINKIKELASRGPDASKQQPFVPPKWDAHFKTVLRLT</sequence>
<dbReference type="Gene3D" id="3.40.50.2000">
    <property type="entry name" value="Glycogen Phosphorylase B"/>
    <property type="match status" value="1"/>
</dbReference>
<gene>
    <name evidence="2" type="ORF">ACERZ8_05310</name>
</gene>
<evidence type="ECO:0000313" key="3">
    <source>
        <dbReference type="Proteomes" id="UP001627408"/>
    </source>
</evidence>
<dbReference type="PANTHER" id="PTHR46401:SF9">
    <property type="entry name" value="MANNOSYLTRANSFERASE A"/>
    <property type="match status" value="1"/>
</dbReference>
<evidence type="ECO:0000313" key="2">
    <source>
        <dbReference type="EMBL" id="MFL4469313.1"/>
    </source>
</evidence>
<dbReference type="InterPro" id="IPR001296">
    <property type="entry name" value="Glyco_trans_1"/>
</dbReference>
<dbReference type="Pfam" id="PF00534">
    <property type="entry name" value="Glycos_transf_1"/>
    <property type="match status" value="1"/>
</dbReference>
<keyword evidence="3" id="KW-1185">Reference proteome</keyword>
<evidence type="ECO:0000259" key="1">
    <source>
        <dbReference type="Pfam" id="PF00534"/>
    </source>
</evidence>
<organism evidence="2 3">
    <name type="scientific">Tateyamaria armeniaca</name>
    <dbReference type="NCBI Taxonomy" id="2518930"/>
    <lineage>
        <taxon>Bacteria</taxon>
        <taxon>Pseudomonadati</taxon>
        <taxon>Pseudomonadota</taxon>
        <taxon>Alphaproteobacteria</taxon>
        <taxon>Rhodobacterales</taxon>
        <taxon>Roseobacteraceae</taxon>
        <taxon>Tateyamaria</taxon>
    </lineage>
</organism>
<accession>A0ABW8UQB9</accession>
<comment type="caution">
    <text evidence="2">The sequence shown here is derived from an EMBL/GenBank/DDBJ whole genome shotgun (WGS) entry which is preliminary data.</text>
</comment>